<dbReference type="FunFam" id="3.40.50.150:FF:000041">
    <property type="entry name" value="Ribosomal RNA small subunit methyltransferase G"/>
    <property type="match status" value="1"/>
</dbReference>
<feature type="binding site" evidence="6">
    <location>
        <position position="143"/>
    </location>
    <ligand>
        <name>S-adenosyl-L-methionine</name>
        <dbReference type="ChEBI" id="CHEBI:59789"/>
    </ligand>
</feature>
<dbReference type="PIRSF" id="PIRSF003078">
    <property type="entry name" value="GidB"/>
    <property type="match status" value="1"/>
</dbReference>
<dbReference type="PANTHER" id="PTHR31760:SF0">
    <property type="entry name" value="S-ADENOSYL-L-METHIONINE-DEPENDENT METHYLTRANSFERASES SUPERFAMILY PROTEIN"/>
    <property type="match status" value="1"/>
</dbReference>
<comment type="caution">
    <text evidence="7">The sequence shown here is derived from an EMBL/GenBank/DDBJ whole genome shotgun (WGS) entry which is preliminary data.</text>
</comment>
<organism evidence="7 8">
    <name type="scientific">Candidatus Stercoripulliclostridium merdipullorum</name>
    <dbReference type="NCBI Taxonomy" id="2840952"/>
    <lineage>
        <taxon>Bacteria</taxon>
        <taxon>Bacillati</taxon>
        <taxon>Bacillota</taxon>
        <taxon>Clostridia</taxon>
        <taxon>Eubacteriales</taxon>
        <taxon>Candidatus Stercoripulliclostridium</taxon>
    </lineage>
</organism>
<keyword evidence="1 6" id="KW-0963">Cytoplasm</keyword>
<dbReference type="InterPro" id="IPR003682">
    <property type="entry name" value="rRNA_ssu_MeTfrase_G"/>
</dbReference>
<keyword evidence="5 6" id="KW-0949">S-adenosyl-L-methionine</keyword>
<dbReference type="Proteomes" id="UP000886891">
    <property type="component" value="Unassembled WGS sequence"/>
</dbReference>
<evidence type="ECO:0000256" key="6">
    <source>
        <dbReference type="HAMAP-Rule" id="MF_00074"/>
    </source>
</evidence>
<dbReference type="InterPro" id="IPR029063">
    <property type="entry name" value="SAM-dependent_MTases_sf"/>
</dbReference>
<feature type="binding site" evidence="6">
    <location>
        <position position="80"/>
    </location>
    <ligand>
        <name>S-adenosyl-L-methionine</name>
        <dbReference type="ChEBI" id="CHEBI:59789"/>
    </ligand>
</feature>
<name>A0A9D1NAM7_9FIRM</name>
<sequence>MQQKTVAEAIRPYAGEIDAQTEGAFERYLGFLTESNRAVNLTAITDRDEIIVKHFADSVAGQSLIPQGAKMLDIGSGAGFPAVPIKLIREDVDLTMLESIGKKTSFLQRLGTELGLTYRVVQGRAEDEGHGAMRATFDVVTARAVTALRVLIEYAVPFLKEGGVLIAYKGSGADDEIKEAAGALRALNAEVEDVRRFTLDGQYARALIVIRKKGATRAEYPRAGAKIKKKPL</sequence>
<comment type="caution">
    <text evidence="6">Lacks conserved residue(s) required for the propagation of feature annotation.</text>
</comment>
<gene>
    <name evidence="6 7" type="primary">rsmG</name>
    <name evidence="7" type="ORF">IAB14_00125</name>
</gene>
<comment type="similarity">
    <text evidence="6">Belongs to the methyltransferase superfamily. RNA methyltransferase RsmG family.</text>
</comment>
<comment type="subcellular location">
    <subcellularLocation>
        <location evidence="6">Cytoplasm</location>
    </subcellularLocation>
</comment>
<dbReference type="NCBIfam" id="TIGR00138">
    <property type="entry name" value="rsmG_gidB"/>
    <property type="match status" value="1"/>
</dbReference>
<reference evidence="7" key="2">
    <citation type="journal article" date="2021" name="PeerJ">
        <title>Extensive microbial diversity within the chicken gut microbiome revealed by metagenomics and culture.</title>
        <authorList>
            <person name="Gilroy R."/>
            <person name="Ravi A."/>
            <person name="Getino M."/>
            <person name="Pursley I."/>
            <person name="Horton D.L."/>
            <person name="Alikhan N.F."/>
            <person name="Baker D."/>
            <person name="Gharbi K."/>
            <person name="Hall N."/>
            <person name="Watson M."/>
            <person name="Adriaenssens E.M."/>
            <person name="Foster-Nyarko E."/>
            <person name="Jarju S."/>
            <person name="Secka A."/>
            <person name="Antonio M."/>
            <person name="Oren A."/>
            <person name="Chaudhuri R.R."/>
            <person name="La Ragione R."/>
            <person name="Hildebrand F."/>
            <person name="Pallen M.J."/>
        </authorList>
    </citation>
    <scope>NUCLEOTIDE SEQUENCE</scope>
    <source>
        <strain evidence="7">23406</strain>
    </source>
</reference>
<keyword evidence="3 6" id="KW-0489">Methyltransferase</keyword>
<proteinExistence type="inferred from homology"/>
<dbReference type="Pfam" id="PF02527">
    <property type="entry name" value="GidB"/>
    <property type="match status" value="1"/>
</dbReference>
<accession>A0A9D1NAM7</accession>
<reference evidence="7" key="1">
    <citation type="submission" date="2020-10" db="EMBL/GenBank/DDBJ databases">
        <authorList>
            <person name="Gilroy R."/>
        </authorList>
    </citation>
    <scope>NUCLEOTIDE SEQUENCE</scope>
    <source>
        <strain evidence="7">23406</strain>
    </source>
</reference>
<feature type="binding site" evidence="6">
    <location>
        <begin position="125"/>
        <end position="126"/>
    </location>
    <ligand>
        <name>S-adenosyl-L-methionine</name>
        <dbReference type="ChEBI" id="CHEBI:59789"/>
    </ligand>
</feature>
<evidence type="ECO:0000256" key="4">
    <source>
        <dbReference type="ARBA" id="ARBA00022679"/>
    </source>
</evidence>
<dbReference type="SUPFAM" id="SSF53335">
    <property type="entry name" value="S-adenosyl-L-methionine-dependent methyltransferases"/>
    <property type="match status" value="1"/>
</dbReference>
<dbReference type="GO" id="GO:0070043">
    <property type="term" value="F:rRNA (guanine-N7-)-methyltransferase activity"/>
    <property type="evidence" value="ECO:0007669"/>
    <property type="project" value="UniProtKB-UniRule"/>
</dbReference>
<dbReference type="EMBL" id="DVOH01000002">
    <property type="protein sequence ID" value="HIU99504.1"/>
    <property type="molecule type" value="Genomic_DNA"/>
</dbReference>
<evidence type="ECO:0000313" key="7">
    <source>
        <dbReference type="EMBL" id="HIU99504.1"/>
    </source>
</evidence>
<evidence type="ECO:0000256" key="1">
    <source>
        <dbReference type="ARBA" id="ARBA00022490"/>
    </source>
</evidence>
<keyword evidence="2 6" id="KW-0698">rRNA processing</keyword>
<dbReference type="Gene3D" id="3.40.50.150">
    <property type="entry name" value="Vaccinia Virus protein VP39"/>
    <property type="match status" value="1"/>
</dbReference>
<protein>
    <recommendedName>
        <fullName evidence="6">Ribosomal RNA small subunit methyltransferase G</fullName>
        <ecNumber evidence="6">2.1.1.-</ecNumber>
    </recommendedName>
    <alternativeName>
        <fullName evidence="6">16S rRNA 7-methylguanosine methyltransferase</fullName>
        <shortName evidence="6">16S rRNA m7G methyltransferase</shortName>
    </alternativeName>
</protein>
<evidence type="ECO:0000256" key="3">
    <source>
        <dbReference type="ARBA" id="ARBA00022603"/>
    </source>
</evidence>
<dbReference type="AlphaFoldDB" id="A0A9D1NAM7"/>
<dbReference type="PANTHER" id="PTHR31760">
    <property type="entry name" value="S-ADENOSYL-L-METHIONINE-DEPENDENT METHYLTRANSFERASES SUPERFAMILY PROTEIN"/>
    <property type="match status" value="1"/>
</dbReference>
<keyword evidence="4 6" id="KW-0808">Transferase</keyword>
<comment type="function">
    <text evidence="6">Specifically methylates the N7 position of a guanine in 16S rRNA.</text>
</comment>
<evidence type="ECO:0000313" key="8">
    <source>
        <dbReference type="Proteomes" id="UP000886891"/>
    </source>
</evidence>
<feature type="binding site" evidence="6">
    <location>
        <position position="75"/>
    </location>
    <ligand>
        <name>S-adenosyl-L-methionine</name>
        <dbReference type="ChEBI" id="CHEBI:59789"/>
    </ligand>
</feature>
<evidence type="ECO:0000256" key="2">
    <source>
        <dbReference type="ARBA" id="ARBA00022552"/>
    </source>
</evidence>
<dbReference type="GO" id="GO:0005829">
    <property type="term" value="C:cytosol"/>
    <property type="evidence" value="ECO:0007669"/>
    <property type="project" value="TreeGrafter"/>
</dbReference>
<evidence type="ECO:0000256" key="5">
    <source>
        <dbReference type="ARBA" id="ARBA00022691"/>
    </source>
</evidence>
<dbReference type="HAMAP" id="MF_00074">
    <property type="entry name" value="16SrRNA_methyltr_G"/>
    <property type="match status" value="1"/>
</dbReference>
<dbReference type="EC" id="2.1.1.-" evidence="6"/>